<dbReference type="EMBL" id="MU251520">
    <property type="protein sequence ID" value="KAG9233007.1"/>
    <property type="molecule type" value="Genomic_DNA"/>
</dbReference>
<dbReference type="PANTHER" id="PTHR13016:SF0">
    <property type="entry name" value="AMME SYNDROME CANDIDATE GENE 1 PROTEIN"/>
    <property type="match status" value="1"/>
</dbReference>
<dbReference type="NCBIfam" id="TIGR00296">
    <property type="entry name" value="TIGR00296 family protein"/>
    <property type="match status" value="1"/>
</dbReference>
<dbReference type="SUPFAM" id="SSF143447">
    <property type="entry name" value="AMMECR1-like"/>
    <property type="match status" value="1"/>
</dbReference>
<evidence type="ECO:0000256" key="1">
    <source>
        <dbReference type="SAM" id="MobiDB-lite"/>
    </source>
</evidence>
<dbReference type="Pfam" id="PF01871">
    <property type="entry name" value="AMMECR1"/>
    <property type="match status" value="1"/>
</dbReference>
<name>A0A9P8C4C4_9HELO</name>
<dbReference type="InterPro" id="IPR027485">
    <property type="entry name" value="AMMECR1_N"/>
</dbReference>
<protein>
    <submittedName>
        <fullName evidence="3">AMMECR1 domain-containing protein</fullName>
    </submittedName>
</protein>
<keyword evidence="4" id="KW-1185">Reference proteome</keyword>
<feature type="compositionally biased region" description="Low complexity" evidence="1">
    <location>
        <begin position="77"/>
        <end position="102"/>
    </location>
</feature>
<dbReference type="PROSITE" id="PS51112">
    <property type="entry name" value="AMMECR1"/>
    <property type="match status" value="1"/>
</dbReference>
<dbReference type="PANTHER" id="PTHR13016">
    <property type="entry name" value="AMMECR1 HOMOLOG"/>
    <property type="match status" value="1"/>
</dbReference>
<evidence type="ECO:0000313" key="4">
    <source>
        <dbReference type="Proteomes" id="UP000824998"/>
    </source>
</evidence>
<dbReference type="OrthoDB" id="24630at2759"/>
<organism evidence="3 4">
    <name type="scientific">Amylocarpus encephaloides</name>
    <dbReference type="NCBI Taxonomy" id="45428"/>
    <lineage>
        <taxon>Eukaryota</taxon>
        <taxon>Fungi</taxon>
        <taxon>Dikarya</taxon>
        <taxon>Ascomycota</taxon>
        <taxon>Pezizomycotina</taxon>
        <taxon>Leotiomycetes</taxon>
        <taxon>Helotiales</taxon>
        <taxon>Helotiales incertae sedis</taxon>
        <taxon>Amylocarpus</taxon>
    </lineage>
</organism>
<dbReference type="AlphaFoldDB" id="A0A9P8C4C4"/>
<dbReference type="InterPro" id="IPR036071">
    <property type="entry name" value="AMMECR1_dom_sf"/>
</dbReference>
<gene>
    <name evidence="3" type="ORF">BJ875DRAFT_465276</name>
</gene>
<evidence type="ECO:0000313" key="3">
    <source>
        <dbReference type="EMBL" id="KAG9233007.1"/>
    </source>
</evidence>
<feature type="region of interest" description="Disordered" evidence="1">
    <location>
        <begin position="43"/>
        <end position="137"/>
    </location>
</feature>
<evidence type="ECO:0000259" key="2">
    <source>
        <dbReference type="PROSITE" id="PS51112"/>
    </source>
</evidence>
<proteinExistence type="predicted"/>
<accession>A0A9P8C4C4</accession>
<comment type="caution">
    <text evidence="3">The sequence shown here is derived from an EMBL/GenBank/DDBJ whole genome shotgun (WGS) entry which is preliminary data.</text>
</comment>
<dbReference type="Proteomes" id="UP000824998">
    <property type="component" value="Unassembled WGS sequence"/>
</dbReference>
<feature type="domain" description="AMMECR1" evidence="2">
    <location>
        <begin position="105"/>
        <end position="301"/>
    </location>
</feature>
<dbReference type="InterPro" id="IPR002733">
    <property type="entry name" value="AMMECR1_domain"/>
</dbReference>
<dbReference type="InterPro" id="IPR023473">
    <property type="entry name" value="AMMECR1"/>
</dbReference>
<dbReference type="Gene3D" id="3.30.700.20">
    <property type="entry name" value="Hypothetical protein ph0010, domain 1"/>
    <property type="match status" value="1"/>
</dbReference>
<feature type="compositionally biased region" description="Low complexity" evidence="1">
    <location>
        <begin position="109"/>
        <end position="120"/>
    </location>
</feature>
<sequence>MASIEHCLYCFEALTTNLEKRNAMSLDQVQTSWDAFPRGLLEDEEEENEIASISSSSSLDPTSIDPSARPTPRHPSVQRVSESRNSSSSSASGSSTPASISSNNLGPESAATTPAGSTASFVPVRLHPRRTSQRGAEVTESPLFVTWNTLSSTSSHTRSLRGCIGTFETLPLSSGLSSYALTSALQDHRFPPIALHELPTLEVSVTLLTDFENCKDAMDWELGIHGLRISFYAKNKRFGACYLPDVAVEQGWDKEETIVSLMRKAGWGGRREKWDEVGDLKCVRFQGKAESAGWEDYKEWKDWVDRGKTGKK</sequence>
<reference evidence="3" key="1">
    <citation type="journal article" date="2021" name="IMA Fungus">
        <title>Genomic characterization of three marine fungi, including Emericellopsis atlantica sp. nov. with signatures of a generalist lifestyle and marine biomass degradation.</title>
        <authorList>
            <person name="Hagestad O.C."/>
            <person name="Hou L."/>
            <person name="Andersen J.H."/>
            <person name="Hansen E.H."/>
            <person name="Altermark B."/>
            <person name="Li C."/>
            <person name="Kuhnert E."/>
            <person name="Cox R.J."/>
            <person name="Crous P.W."/>
            <person name="Spatafora J.W."/>
            <person name="Lail K."/>
            <person name="Amirebrahimi M."/>
            <person name="Lipzen A."/>
            <person name="Pangilinan J."/>
            <person name="Andreopoulos W."/>
            <person name="Hayes R.D."/>
            <person name="Ng V."/>
            <person name="Grigoriev I.V."/>
            <person name="Jackson S.A."/>
            <person name="Sutton T.D.S."/>
            <person name="Dobson A.D.W."/>
            <person name="Rama T."/>
        </authorList>
    </citation>
    <scope>NUCLEOTIDE SEQUENCE</scope>
    <source>
        <strain evidence="3">TRa018bII</strain>
    </source>
</reference>
<feature type="compositionally biased region" description="Low complexity" evidence="1">
    <location>
        <begin position="50"/>
        <end position="67"/>
    </location>
</feature>